<evidence type="ECO:0000313" key="4">
    <source>
        <dbReference type="EMBL" id="URA10751.1"/>
    </source>
</evidence>
<organism evidence="4 5">
    <name type="scientific">Thermospira aquatica</name>
    <dbReference type="NCBI Taxonomy" id="2828656"/>
    <lineage>
        <taxon>Bacteria</taxon>
        <taxon>Pseudomonadati</taxon>
        <taxon>Spirochaetota</taxon>
        <taxon>Spirochaetia</taxon>
        <taxon>Brevinematales</taxon>
        <taxon>Thermospiraceae</taxon>
        <taxon>Thermospira</taxon>
    </lineage>
</organism>
<dbReference type="PIRSF" id="PIRSF006816">
    <property type="entry name" value="Cyc3_hyd_g"/>
    <property type="match status" value="1"/>
</dbReference>
<name>A0AAX3BEW9_9SPIR</name>
<feature type="binding site" evidence="2">
    <location>
        <position position="241"/>
    </location>
    <ligand>
        <name>[2Fe-2S] cluster</name>
        <dbReference type="ChEBI" id="CHEBI:190135"/>
    </ligand>
</feature>
<keyword evidence="1" id="KW-0285">Flavoprotein</keyword>
<gene>
    <name evidence="4" type="ORF">KDW03_02810</name>
</gene>
<keyword evidence="2" id="KW-0408">Iron</keyword>
<feature type="binding site" evidence="2">
    <location>
        <position position="229"/>
    </location>
    <ligand>
        <name>[2Fe-2S] cluster</name>
        <dbReference type="ChEBI" id="CHEBI:190135"/>
    </ligand>
</feature>
<dbReference type="GO" id="GO:0016491">
    <property type="term" value="F:oxidoreductase activity"/>
    <property type="evidence" value="ECO:0007669"/>
    <property type="project" value="InterPro"/>
</dbReference>
<dbReference type="GO" id="GO:0050660">
    <property type="term" value="F:flavin adenine dinucleotide binding"/>
    <property type="evidence" value="ECO:0007669"/>
    <property type="project" value="InterPro"/>
</dbReference>
<dbReference type="InterPro" id="IPR050353">
    <property type="entry name" value="PyrK_electron_transfer"/>
</dbReference>
<sequence>MVIDEIVSHESVAPGVFRLSFYEPRIASHAKTGQFVIVIPLETGERIPLTINRADPKTNIITLVYQVVGKTTVLLSTLQPGQKLHAVLGPLGKPSHIEKLDKTVVLVSGGLGAAIILPEMYAFRAVGTLVVSVIGARTEDLLLFRDEFERHSDRVLIATNDGSCGVKGFVTDALETYLQEHASEVAFVKAIGPNRMMEAVTKIAAKYNLPTYVSLTSIMVDGTGMCGSCRVSIHGKIYHVCVDGPEFLAEGIDFTELENRNKRFQEMEKKAYETWCQCQPERR</sequence>
<dbReference type="CDD" id="cd06219">
    <property type="entry name" value="DHOD_e_trans_like1"/>
    <property type="match status" value="1"/>
</dbReference>
<dbReference type="KEGG" id="taqu:KDW03_02810"/>
<keyword evidence="2" id="KW-0001">2Fe-2S</keyword>
<dbReference type="AlphaFoldDB" id="A0AAX3BEW9"/>
<dbReference type="GO" id="GO:0046872">
    <property type="term" value="F:metal ion binding"/>
    <property type="evidence" value="ECO:0007669"/>
    <property type="project" value="UniProtKB-KW"/>
</dbReference>
<dbReference type="InterPro" id="IPR017938">
    <property type="entry name" value="Riboflavin_synthase-like_b-brl"/>
</dbReference>
<feature type="domain" description="FAD-binding FR-type" evidence="3">
    <location>
        <begin position="1"/>
        <end position="97"/>
    </location>
</feature>
<proteinExistence type="predicted"/>
<dbReference type="InterPro" id="IPR019480">
    <property type="entry name" value="Dihydroorotate_DH_Fe-S-bd"/>
</dbReference>
<comment type="cofactor">
    <cofactor evidence="2">
        <name>[2Fe-2S] cluster</name>
        <dbReference type="ChEBI" id="CHEBI:190135"/>
    </cofactor>
    <text evidence="2">Binds 1 [2Fe-2S] cluster per subunit.</text>
</comment>
<dbReference type="NCBIfam" id="NF004862">
    <property type="entry name" value="PRK06222.1"/>
    <property type="match status" value="1"/>
</dbReference>
<dbReference type="InterPro" id="IPR039261">
    <property type="entry name" value="FNR_nucleotide-bd"/>
</dbReference>
<dbReference type="Pfam" id="PF10418">
    <property type="entry name" value="DHODB_Fe-S_bind"/>
    <property type="match status" value="1"/>
</dbReference>
<dbReference type="PANTHER" id="PTHR43513">
    <property type="entry name" value="DIHYDROOROTATE DEHYDROGENASE B (NAD(+)), ELECTRON TRANSFER SUBUNIT"/>
    <property type="match status" value="1"/>
</dbReference>
<dbReference type="SUPFAM" id="SSF63380">
    <property type="entry name" value="Riboflavin synthase domain-like"/>
    <property type="match status" value="1"/>
</dbReference>
<feature type="binding site" evidence="1">
    <location>
        <begin position="64"/>
        <end position="66"/>
    </location>
    <ligand>
        <name>FAD</name>
        <dbReference type="ChEBI" id="CHEBI:57692"/>
    </ligand>
</feature>
<dbReference type="PANTHER" id="PTHR43513:SF3">
    <property type="entry name" value="DIHYDROOROTATE DEHYDROGENASE B (NAD(+)), ELECTRON TRANSFER SUBUNIT-RELATED"/>
    <property type="match status" value="1"/>
</dbReference>
<dbReference type="PROSITE" id="PS51384">
    <property type="entry name" value="FAD_FR"/>
    <property type="match status" value="1"/>
</dbReference>
<keyword evidence="1" id="KW-0274">FAD</keyword>
<keyword evidence="5" id="KW-1185">Reference proteome</keyword>
<evidence type="ECO:0000256" key="2">
    <source>
        <dbReference type="PIRSR" id="PIRSR006816-2"/>
    </source>
</evidence>
<protein>
    <submittedName>
        <fullName evidence="4">Sulfide/dihydroorotate dehydrogenase-like FAD/NAD-binding protein</fullName>
    </submittedName>
</protein>
<reference evidence="4" key="1">
    <citation type="submission" date="2021-04" db="EMBL/GenBank/DDBJ databases">
        <authorList>
            <person name="Postec A."/>
        </authorList>
    </citation>
    <scope>NUCLEOTIDE SEQUENCE</scope>
    <source>
        <strain evidence="4">F1F22</strain>
    </source>
</reference>
<dbReference type="InterPro" id="IPR017927">
    <property type="entry name" value="FAD-bd_FR_type"/>
</dbReference>
<dbReference type="Gene3D" id="3.40.50.80">
    <property type="entry name" value="Nucleotide-binding domain of ferredoxin-NADP reductase (FNR) module"/>
    <property type="match status" value="1"/>
</dbReference>
<dbReference type="EMBL" id="CP073355">
    <property type="protein sequence ID" value="URA10751.1"/>
    <property type="molecule type" value="Genomic_DNA"/>
</dbReference>
<reference evidence="4" key="2">
    <citation type="submission" date="2022-06" db="EMBL/GenBank/DDBJ databases">
        <title>Thermospira aquatica gen. nov., sp. nov.</title>
        <authorList>
            <person name="Ben Ali Gam Z."/>
            <person name="Labat M."/>
        </authorList>
    </citation>
    <scope>NUCLEOTIDE SEQUENCE</scope>
    <source>
        <strain evidence="4">F1F22</strain>
    </source>
</reference>
<dbReference type="Proteomes" id="UP001056539">
    <property type="component" value="Chromosome"/>
</dbReference>
<comment type="cofactor">
    <cofactor evidence="1">
        <name>FAD</name>
        <dbReference type="ChEBI" id="CHEBI:57692"/>
    </cofactor>
    <text evidence="1">Binds 1 FAD per subunit.</text>
</comment>
<feature type="binding site" evidence="2">
    <location>
        <position position="226"/>
    </location>
    <ligand>
        <name>[2Fe-2S] cluster</name>
        <dbReference type="ChEBI" id="CHEBI:190135"/>
    </ligand>
</feature>
<evidence type="ECO:0000259" key="3">
    <source>
        <dbReference type="PROSITE" id="PS51384"/>
    </source>
</evidence>
<dbReference type="InterPro" id="IPR012165">
    <property type="entry name" value="Cyt_c3_hydrogenase_gsu"/>
</dbReference>
<dbReference type="RefSeq" id="WP_271435879.1">
    <property type="nucleotide sequence ID" value="NZ_CP073355.1"/>
</dbReference>
<dbReference type="GO" id="GO:0006221">
    <property type="term" value="P:pyrimidine nucleotide biosynthetic process"/>
    <property type="evidence" value="ECO:0007669"/>
    <property type="project" value="InterPro"/>
</dbReference>
<dbReference type="GO" id="GO:0051537">
    <property type="term" value="F:2 iron, 2 sulfur cluster binding"/>
    <property type="evidence" value="ECO:0007669"/>
    <property type="project" value="UniProtKB-KW"/>
</dbReference>
<dbReference type="Gene3D" id="2.40.30.10">
    <property type="entry name" value="Translation factors"/>
    <property type="match status" value="1"/>
</dbReference>
<evidence type="ECO:0000313" key="5">
    <source>
        <dbReference type="Proteomes" id="UP001056539"/>
    </source>
</evidence>
<accession>A0AAX3BEW9</accession>
<keyword evidence="2" id="KW-0411">Iron-sulfur</keyword>
<keyword evidence="2" id="KW-0479">Metal-binding</keyword>
<evidence type="ECO:0000256" key="1">
    <source>
        <dbReference type="PIRSR" id="PIRSR006816-1"/>
    </source>
</evidence>
<dbReference type="SUPFAM" id="SSF52343">
    <property type="entry name" value="Ferredoxin reductase-like, C-terminal NADP-linked domain"/>
    <property type="match status" value="1"/>
</dbReference>